<gene>
    <name evidence="2" type="ORF">A2U01_0011948</name>
</gene>
<evidence type="ECO:0000313" key="3">
    <source>
        <dbReference type="Proteomes" id="UP000265520"/>
    </source>
</evidence>
<proteinExistence type="predicted"/>
<name>A0A392MXM6_9FABA</name>
<evidence type="ECO:0000256" key="1">
    <source>
        <dbReference type="SAM" id="MobiDB-lite"/>
    </source>
</evidence>
<comment type="caution">
    <text evidence="2">The sequence shown here is derived from an EMBL/GenBank/DDBJ whole genome shotgun (WGS) entry which is preliminary data.</text>
</comment>
<dbReference type="Proteomes" id="UP000265520">
    <property type="component" value="Unassembled WGS sequence"/>
</dbReference>
<dbReference type="EMBL" id="LXQA010019521">
    <property type="protein sequence ID" value="MCH91024.1"/>
    <property type="molecule type" value="Genomic_DNA"/>
</dbReference>
<accession>A0A392MXM6</accession>
<dbReference type="AlphaFoldDB" id="A0A392MXM6"/>
<reference evidence="2 3" key="1">
    <citation type="journal article" date="2018" name="Front. Plant Sci.">
        <title>Red Clover (Trifolium pratense) and Zigzag Clover (T. medium) - A Picture of Genomic Similarities and Differences.</title>
        <authorList>
            <person name="Dluhosova J."/>
            <person name="Istvanek J."/>
            <person name="Nedelnik J."/>
            <person name="Repkova J."/>
        </authorList>
    </citation>
    <scope>NUCLEOTIDE SEQUENCE [LARGE SCALE GENOMIC DNA]</scope>
    <source>
        <strain evidence="3">cv. 10/8</strain>
        <tissue evidence="2">Leaf</tissue>
    </source>
</reference>
<organism evidence="2 3">
    <name type="scientific">Trifolium medium</name>
    <dbReference type="NCBI Taxonomy" id="97028"/>
    <lineage>
        <taxon>Eukaryota</taxon>
        <taxon>Viridiplantae</taxon>
        <taxon>Streptophyta</taxon>
        <taxon>Embryophyta</taxon>
        <taxon>Tracheophyta</taxon>
        <taxon>Spermatophyta</taxon>
        <taxon>Magnoliopsida</taxon>
        <taxon>eudicotyledons</taxon>
        <taxon>Gunneridae</taxon>
        <taxon>Pentapetalae</taxon>
        <taxon>rosids</taxon>
        <taxon>fabids</taxon>
        <taxon>Fabales</taxon>
        <taxon>Fabaceae</taxon>
        <taxon>Papilionoideae</taxon>
        <taxon>50 kb inversion clade</taxon>
        <taxon>NPAAA clade</taxon>
        <taxon>Hologalegina</taxon>
        <taxon>IRL clade</taxon>
        <taxon>Trifolieae</taxon>
        <taxon>Trifolium</taxon>
    </lineage>
</organism>
<feature type="compositionally biased region" description="Basic and acidic residues" evidence="1">
    <location>
        <begin position="21"/>
        <end position="41"/>
    </location>
</feature>
<keyword evidence="3" id="KW-1185">Reference proteome</keyword>
<evidence type="ECO:0000313" key="2">
    <source>
        <dbReference type="EMBL" id="MCH91024.1"/>
    </source>
</evidence>
<feature type="region of interest" description="Disordered" evidence="1">
    <location>
        <begin position="21"/>
        <end position="45"/>
    </location>
</feature>
<sequence length="106" mass="11668">MSSWVLDVEEIVLAKSVLNGEDRGRVRGEPSPDRHHTDPKLDWVGPEPRGIASVITLTAGGRTLLSRIGYRGRRRTGTFSTRLRGNAFAQSSPRTVLPCMNLPSKT</sequence>
<protein>
    <submittedName>
        <fullName evidence="2">Uncharacterized protein</fullName>
    </submittedName>
</protein>